<sequence length="187" mass="21444">MTIEDLIHVRDERIERLNRFLRLAHLGLRGKENAVARKARRRLIGEIGFMLDYEREALDADLEYLYSTTPAQRALDERAEPGCWGNEDHFATDFAVVPLLDAAPLAGDDGRMLNPANGHWYHVEDGYPKKVPATAEELGDFAALIDRMQQELNVTFTVDRFFWTESTLEIWVLSHEMREQRTGGRSG</sequence>
<dbReference type="AlphaFoldDB" id="M5JSW2"/>
<gene>
    <name evidence="1" type="ORF">D584_00125</name>
</gene>
<reference evidence="1 2" key="1">
    <citation type="journal article" date="2013" name="Gut Pathog.">
        <title>Draft genome of Ochrobactrum intermedium strain M86 isolated from non-ulcer dyspeptic individual from India.</title>
        <authorList>
            <person name="Kulkarni G."/>
            <person name="Dhotre D."/>
            <person name="Dharne M."/>
            <person name="Shetty S."/>
            <person name="Chowdhury S."/>
            <person name="Misra V."/>
            <person name="Misra S."/>
            <person name="Patole M."/>
            <person name="Shouche Y."/>
        </authorList>
    </citation>
    <scope>NUCLEOTIDE SEQUENCE [LARGE SCALE GENOMIC DNA]</scope>
    <source>
        <strain evidence="1 2">M86</strain>
    </source>
</reference>
<dbReference type="EMBL" id="AOGE01000001">
    <property type="protein sequence ID" value="ELT51208.1"/>
    <property type="molecule type" value="Genomic_DNA"/>
</dbReference>
<accession>M5JSW2</accession>
<name>M5JSW2_9HYPH</name>
<proteinExistence type="predicted"/>
<organism evidence="1 2">
    <name type="scientific">Brucella intermedia M86</name>
    <dbReference type="NCBI Taxonomy" id="1234597"/>
    <lineage>
        <taxon>Bacteria</taxon>
        <taxon>Pseudomonadati</taxon>
        <taxon>Pseudomonadota</taxon>
        <taxon>Alphaproteobacteria</taxon>
        <taxon>Hyphomicrobiales</taxon>
        <taxon>Brucellaceae</taxon>
        <taxon>Brucella/Ochrobactrum group</taxon>
        <taxon>Brucella</taxon>
    </lineage>
</organism>
<dbReference type="PATRIC" id="fig|1234597.4.peg.27"/>
<evidence type="ECO:0000313" key="1">
    <source>
        <dbReference type="EMBL" id="ELT51208.1"/>
    </source>
</evidence>
<dbReference type="Proteomes" id="UP000011971">
    <property type="component" value="Unassembled WGS sequence"/>
</dbReference>
<dbReference type="OrthoDB" id="9953226at2"/>
<protein>
    <submittedName>
        <fullName evidence="1">Uncharacterized protein</fullName>
    </submittedName>
</protein>
<comment type="caution">
    <text evidence="1">The sequence shown here is derived from an EMBL/GenBank/DDBJ whole genome shotgun (WGS) entry which is preliminary data.</text>
</comment>
<evidence type="ECO:0000313" key="2">
    <source>
        <dbReference type="Proteomes" id="UP000011971"/>
    </source>
</evidence>
<dbReference type="RefSeq" id="WP_006470234.1">
    <property type="nucleotide sequence ID" value="NZ_AOGE01000001.1"/>
</dbReference>